<dbReference type="AlphaFoldDB" id="A0A1A9UL79"/>
<organism evidence="1 2">
    <name type="scientific">Glossina austeni</name>
    <name type="common">Savannah tsetse fly</name>
    <dbReference type="NCBI Taxonomy" id="7395"/>
    <lineage>
        <taxon>Eukaryota</taxon>
        <taxon>Metazoa</taxon>
        <taxon>Ecdysozoa</taxon>
        <taxon>Arthropoda</taxon>
        <taxon>Hexapoda</taxon>
        <taxon>Insecta</taxon>
        <taxon>Pterygota</taxon>
        <taxon>Neoptera</taxon>
        <taxon>Endopterygota</taxon>
        <taxon>Diptera</taxon>
        <taxon>Brachycera</taxon>
        <taxon>Muscomorpha</taxon>
        <taxon>Hippoboscoidea</taxon>
        <taxon>Glossinidae</taxon>
        <taxon>Glossina</taxon>
    </lineage>
</organism>
<name>A0A1A9UL79_GLOAU</name>
<dbReference type="EnsemblMetazoa" id="GAUT008126-RA">
    <property type="protein sequence ID" value="GAUT008126-PA"/>
    <property type="gene ID" value="GAUT008126"/>
</dbReference>
<proteinExistence type="predicted"/>
<sequence>MLQNVSYGKHDFIGATAECTCNDTIFIEFLSNAHAVDDVQAEWQCVHCVRIRRMDSLHVGIMLPSHRQIRFVNRYKSHDERITKGATQDVRQDVISDEKVNQQEAEEPKKCSEYKKAFEKLRYSDGIRMVLLRN</sequence>
<accession>A0A1A9UL79</accession>
<evidence type="ECO:0000313" key="2">
    <source>
        <dbReference type="Proteomes" id="UP000078200"/>
    </source>
</evidence>
<reference evidence="1" key="1">
    <citation type="submission" date="2020-05" db="UniProtKB">
        <authorList>
            <consortium name="EnsemblMetazoa"/>
        </authorList>
    </citation>
    <scope>IDENTIFICATION</scope>
    <source>
        <strain evidence="1">TTRI</strain>
    </source>
</reference>
<keyword evidence="2" id="KW-1185">Reference proteome</keyword>
<protein>
    <submittedName>
        <fullName evidence="1">Uncharacterized protein</fullName>
    </submittedName>
</protein>
<dbReference type="Proteomes" id="UP000078200">
    <property type="component" value="Unassembled WGS sequence"/>
</dbReference>
<dbReference type="VEuPathDB" id="VectorBase:GAUT008126"/>
<evidence type="ECO:0000313" key="1">
    <source>
        <dbReference type="EnsemblMetazoa" id="GAUT008126-PA"/>
    </source>
</evidence>